<feature type="compositionally biased region" description="Low complexity" evidence="3">
    <location>
        <begin position="431"/>
        <end position="443"/>
    </location>
</feature>
<dbReference type="EMBL" id="VJMH01006894">
    <property type="protein sequence ID" value="KAF0687683.1"/>
    <property type="molecule type" value="Genomic_DNA"/>
</dbReference>
<evidence type="ECO:0000256" key="2">
    <source>
        <dbReference type="ARBA" id="ARBA00023145"/>
    </source>
</evidence>
<dbReference type="InterPro" id="IPR038765">
    <property type="entry name" value="Papain-like_cys_pep_sf"/>
</dbReference>
<feature type="non-terminal residue" evidence="5">
    <location>
        <position position="1"/>
    </location>
</feature>
<evidence type="ECO:0000313" key="5">
    <source>
        <dbReference type="EMBL" id="KAF0687683.1"/>
    </source>
</evidence>
<feature type="region of interest" description="Disordered" evidence="3">
    <location>
        <begin position="414"/>
        <end position="467"/>
    </location>
</feature>
<dbReference type="SMART" id="SM00645">
    <property type="entry name" value="Pept_C1"/>
    <property type="match status" value="1"/>
</dbReference>
<dbReference type="SUPFAM" id="SSF54001">
    <property type="entry name" value="Cysteine proteinases"/>
    <property type="match status" value="1"/>
</dbReference>
<dbReference type="CDD" id="cd02248">
    <property type="entry name" value="Peptidase_C1A"/>
    <property type="match status" value="1"/>
</dbReference>
<dbReference type="PROSITE" id="PS00139">
    <property type="entry name" value="THIOL_PROTEASE_CYS"/>
    <property type="match status" value="1"/>
</dbReference>
<comment type="similarity">
    <text evidence="1">Belongs to the peptidase C1 family.</text>
</comment>
<dbReference type="InterPro" id="IPR000668">
    <property type="entry name" value="Peptidase_C1A_C"/>
</dbReference>
<dbReference type="AlphaFoldDB" id="A0A6A4XWF7"/>
<dbReference type="GO" id="GO:0008234">
    <property type="term" value="F:cysteine-type peptidase activity"/>
    <property type="evidence" value="ECO:0007669"/>
    <property type="project" value="InterPro"/>
</dbReference>
<dbReference type="InterPro" id="IPR013128">
    <property type="entry name" value="Peptidase_C1A"/>
</dbReference>
<organism evidence="5">
    <name type="scientific">Aphanomyces stellatus</name>
    <dbReference type="NCBI Taxonomy" id="120398"/>
    <lineage>
        <taxon>Eukaryota</taxon>
        <taxon>Sar</taxon>
        <taxon>Stramenopiles</taxon>
        <taxon>Oomycota</taxon>
        <taxon>Saprolegniomycetes</taxon>
        <taxon>Saprolegniales</taxon>
        <taxon>Verrucalvaceae</taxon>
        <taxon>Aphanomyces</taxon>
    </lineage>
</organism>
<evidence type="ECO:0000259" key="4">
    <source>
        <dbReference type="SMART" id="SM00645"/>
    </source>
</evidence>
<proteinExistence type="inferred from homology"/>
<name>A0A6A4XWF7_9STRA</name>
<protein>
    <recommendedName>
        <fullName evidence="4">Peptidase C1A papain C-terminal domain-containing protein</fullName>
    </recommendedName>
</protein>
<dbReference type="InterPro" id="IPR039417">
    <property type="entry name" value="Peptidase_C1A_papain-like"/>
</dbReference>
<dbReference type="PRINTS" id="PR00705">
    <property type="entry name" value="PAPAIN"/>
</dbReference>
<accession>A0A6A4XWF7</accession>
<keyword evidence="2" id="KW-0865">Zymogen</keyword>
<dbReference type="Pfam" id="PF00112">
    <property type="entry name" value="Peptidase_C1"/>
    <property type="match status" value="2"/>
</dbReference>
<feature type="compositionally biased region" description="Polar residues" evidence="3">
    <location>
        <begin position="444"/>
        <end position="457"/>
    </location>
</feature>
<dbReference type="Gene3D" id="3.90.70.10">
    <property type="entry name" value="Cysteine proteinases"/>
    <property type="match status" value="2"/>
</dbReference>
<evidence type="ECO:0000256" key="3">
    <source>
        <dbReference type="SAM" id="MobiDB-lite"/>
    </source>
</evidence>
<dbReference type="GO" id="GO:0006508">
    <property type="term" value="P:proteolysis"/>
    <property type="evidence" value="ECO:0007669"/>
    <property type="project" value="InterPro"/>
</dbReference>
<dbReference type="PANTHER" id="PTHR12411">
    <property type="entry name" value="CYSTEINE PROTEASE FAMILY C1-RELATED"/>
    <property type="match status" value="1"/>
</dbReference>
<evidence type="ECO:0000256" key="1">
    <source>
        <dbReference type="ARBA" id="ARBA00008455"/>
    </source>
</evidence>
<reference evidence="5" key="1">
    <citation type="submission" date="2019-06" db="EMBL/GenBank/DDBJ databases">
        <title>Genomics analysis of Aphanomyces spp. identifies a new class of oomycete effector associated with host adaptation.</title>
        <authorList>
            <person name="Gaulin E."/>
        </authorList>
    </citation>
    <scope>NUCLEOTIDE SEQUENCE</scope>
    <source>
        <strain evidence="5">CBS 578.67</strain>
    </source>
</reference>
<comment type="caution">
    <text evidence="5">The sequence shown here is derived from an EMBL/GenBank/DDBJ whole genome shotgun (WGS) entry which is preliminary data.</text>
</comment>
<dbReference type="InterPro" id="IPR000169">
    <property type="entry name" value="Pept_cys_AS"/>
</dbReference>
<feature type="domain" description="Peptidase C1A papain C-terminal" evidence="4">
    <location>
        <begin position="225"/>
        <end position="405"/>
    </location>
</feature>
<dbReference type="OrthoDB" id="78698at2759"/>
<gene>
    <name evidence="5" type="ORF">As57867_020519</name>
</gene>
<sequence length="467" mass="50681">REDAKTCCEYLITRSITNEIDPRNLLRVSGANHVSNQSAMNTQDLCDAIVKNLWERAPWLPVGGGAPVQPQRALASKPQRQTTLDAFVAHTTIPTARSAKEAWDQWFTGDIAAGLFQPLRSDMIRADRRKYSERFTLSIAFSKYVSFDMFAVAYSGHTSSYSNTLSEVRKRKRKGRLNFISLTNHRADNIIQSSKCRQLVVVKSFGSPSTNSSESSISLTAVAASSSSVDWSTYKCNSSVRDQGQCGSCWAFSTVGTATFAHCLATVQLLDLAEQQLVSCDSSNDGCNGGNPEGALDYISGGMCLSASTPIRLVRTGTLPPTVVVEAGNPVWQNYQSGVVTQYPGTASDHAVITVGYGTYATTAYYFNIKNSWGAQWGENGYIRLQRGVGGHGMCNVAEDISYPMLTLAPTPTTATLTPKAPPHSTTKPVTTKSTNSHNSNTNERPNTFDKTNNACATQVHARPQPN</sequence>